<sequence length="126" mass="14315">MKTITTLTLIFNSFLFVNMNCEKESMNPDHCVRGTVIYDACAGLRFVQMEKSTIGTTWRYGNKVWDNVVATNLPANIRTGSMISFVIERRAKSFEDVCNKDDLRACNMNISLPEKIYCVKNVNGCK</sequence>
<evidence type="ECO:0000313" key="2">
    <source>
        <dbReference type="Proteomes" id="UP001232063"/>
    </source>
</evidence>
<name>A0AAE3UBZ1_9BACT</name>
<organism evidence="1 2">
    <name type="scientific">Xanthocytophaga agilis</name>
    <dbReference type="NCBI Taxonomy" id="3048010"/>
    <lineage>
        <taxon>Bacteria</taxon>
        <taxon>Pseudomonadati</taxon>
        <taxon>Bacteroidota</taxon>
        <taxon>Cytophagia</taxon>
        <taxon>Cytophagales</taxon>
        <taxon>Rhodocytophagaceae</taxon>
        <taxon>Xanthocytophaga</taxon>
    </lineage>
</organism>
<gene>
    <name evidence="1" type="ORF">QNI22_02830</name>
</gene>
<dbReference type="Proteomes" id="UP001232063">
    <property type="component" value="Unassembled WGS sequence"/>
</dbReference>
<dbReference type="RefSeq" id="WP_314509090.1">
    <property type="nucleotide sequence ID" value="NZ_JASJOU010000001.1"/>
</dbReference>
<protein>
    <submittedName>
        <fullName evidence="1">Uncharacterized protein</fullName>
    </submittedName>
</protein>
<dbReference type="AlphaFoldDB" id="A0AAE3UBZ1"/>
<reference evidence="1" key="1">
    <citation type="submission" date="2023-05" db="EMBL/GenBank/DDBJ databases">
        <authorList>
            <person name="Zhang X."/>
        </authorList>
    </citation>
    <scope>NUCLEOTIDE SEQUENCE</scope>
    <source>
        <strain evidence="1">BD1B2-1</strain>
    </source>
</reference>
<accession>A0AAE3UBZ1</accession>
<keyword evidence="2" id="KW-1185">Reference proteome</keyword>
<dbReference type="EMBL" id="JASJOU010000001">
    <property type="protein sequence ID" value="MDJ1499560.1"/>
    <property type="molecule type" value="Genomic_DNA"/>
</dbReference>
<evidence type="ECO:0000313" key="1">
    <source>
        <dbReference type="EMBL" id="MDJ1499560.1"/>
    </source>
</evidence>
<comment type="caution">
    <text evidence="1">The sequence shown here is derived from an EMBL/GenBank/DDBJ whole genome shotgun (WGS) entry which is preliminary data.</text>
</comment>
<proteinExistence type="predicted"/>